<proteinExistence type="predicted"/>
<accession>F4SDI4</accession>
<dbReference type="AlphaFoldDB" id="F4SDI4"/>
<name>F4SDI4_MELLP</name>
<reference evidence="2" key="1">
    <citation type="journal article" date="2011" name="Proc. Natl. Acad. Sci. U.S.A.">
        <title>Obligate biotrophy features unraveled by the genomic analysis of rust fungi.</title>
        <authorList>
            <person name="Duplessis S."/>
            <person name="Cuomo C.A."/>
            <person name="Lin Y.-C."/>
            <person name="Aerts A."/>
            <person name="Tisserant E."/>
            <person name="Veneault-Fourrey C."/>
            <person name="Joly D.L."/>
            <person name="Hacquard S."/>
            <person name="Amselem J."/>
            <person name="Cantarel B.L."/>
            <person name="Chiu R."/>
            <person name="Coutinho P.M."/>
            <person name="Feau N."/>
            <person name="Field M."/>
            <person name="Frey P."/>
            <person name="Gelhaye E."/>
            <person name="Goldberg J."/>
            <person name="Grabherr M.G."/>
            <person name="Kodira C.D."/>
            <person name="Kohler A."/>
            <person name="Kuees U."/>
            <person name="Lindquist E.A."/>
            <person name="Lucas S.M."/>
            <person name="Mago R."/>
            <person name="Mauceli E."/>
            <person name="Morin E."/>
            <person name="Murat C."/>
            <person name="Pangilinan J.L."/>
            <person name="Park R."/>
            <person name="Pearson M."/>
            <person name="Quesneville H."/>
            <person name="Rouhier N."/>
            <person name="Sakthikumar S."/>
            <person name="Salamov A.A."/>
            <person name="Schmutz J."/>
            <person name="Selles B."/>
            <person name="Shapiro H."/>
            <person name="Tanguay P."/>
            <person name="Tuskan G.A."/>
            <person name="Henrissat B."/>
            <person name="Van de Peer Y."/>
            <person name="Rouze P."/>
            <person name="Ellis J.G."/>
            <person name="Dodds P.N."/>
            <person name="Schein J.E."/>
            <person name="Zhong S."/>
            <person name="Hamelin R.C."/>
            <person name="Grigoriev I.V."/>
            <person name="Szabo L.J."/>
            <person name="Martin F."/>
        </authorList>
    </citation>
    <scope>NUCLEOTIDE SEQUENCE [LARGE SCALE GENOMIC DNA]</scope>
    <source>
        <strain evidence="2">98AG31 / pathotype 3-4-7</strain>
    </source>
</reference>
<dbReference type="InParanoid" id="F4SDI4"/>
<dbReference type="KEGG" id="mlr:MELLADRAFT_124618"/>
<sequence>MPPLNVDLTFVGTASSSESLLRNFGHQVGGSNHYCVIC</sequence>
<protein>
    <submittedName>
        <fullName evidence="1">Putative mating type pheromone</fullName>
    </submittedName>
</protein>
<dbReference type="GeneID" id="18926864"/>
<dbReference type="RefSeq" id="XP_007419440.1">
    <property type="nucleotide sequence ID" value="XM_007419378.1"/>
</dbReference>
<dbReference type="VEuPathDB" id="FungiDB:MELLADRAFT_124618"/>
<organism evidence="2">
    <name type="scientific">Melampsora larici-populina (strain 98AG31 / pathotype 3-4-7)</name>
    <name type="common">Poplar leaf rust fungus</name>
    <dbReference type="NCBI Taxonomy" id="747676"/>
    <lineage>
        <taxon>Eukaryota</taxon>
        <taxon>Fungi</taxon>
        <taxon>Dikarya</taxon>
        <taxon>Basidiomycota</taxon>
        <taxon>Pucciniomycotina</taxon>
        <taxon>Pucciniomycetes</taxon>
        <taxon>Pucciniales</taxon>
        <taxon>Melampsoraceae</taxon>
        <taxon>Melampsora</taxon>
    </lineage>
</organism>
<evidence type="ECO:0000313" key="2">
    <source>
        <dbReference type="Proteomes" id="UP000001072"/>
    </source>
</evidence>
<dbReference type="HOGENOM" id="CLU_3335742_0_0_1"/>
<dbReference type="EMBL" id="GL883260">
    <property type="protein sequence ID" value="EGF97292.1"/>
    <property type="molecule type" value="Genomic_DNA"/>
</dbReference>
<gene>
    <name evidence="1" type="primary">MlpPh1</name>
    <name evidence="1" type="ORF">MELLADRAFT_124618</name>
</gene>
<keyword evidence="2" id="KW-1185">Reference proteome</keyword>
<dbReference type="Proteomes" id="UP000001072">
    <property type="component" value="Unassembled WGS sequence"/>
</dbReference>
<evidence type="ECO:0000313" key="1">
    <source>
        <dbReference type="EMBL" id="EGF97292.1"/>
    </source>
</evidence>